<dbReference type="GO" id="GO:0003676">
    <property type="term" value="F:nucleic acid binding"/>
    <property type="evidence" value="ECO:0007669"/>
    <property type="project" value="InterPro"/>
</dbReference>
<reference evidence="2 3" key="1">
    <citation type="submission" date="2024-04" db="EMBL/GenBank/DDBJ databases">
        <title>The reference genome of an endangered Asteraceae, Deinandra increscens subsp. villosa, native to the Central Coast of California.</title>
        <authorList>
            <person name="Guilliams M."/>
            <person name="Hasenstab-Lehman K."/>
            <person name="Meyer R."/>
            <person name="Mcevoy S."/>
        </authorList>
    </citation>
    <scope>NUCLEOTIDE SEQUENCE [LARGE SCALE GENOMIC DNA]</scope>
    <source>
        <tissue evidence="2">Leaf</tissue>
    </source>
</reference>
<sequence length="830" mass="92995">MKDPMEVHNIRRKDNESIEDFITRFNKASMGVEGAGDQLRISGFCHGVKCAQLVEKLHEDLPRSMDVLMDKARAFVRGKNACAYLSNVNGGSGQMRQNSMVTGRTNGGPVRAMGHFSQNKWVKGFHSRGKNFGGSSGHAHGDYKGAKLIELVKTPTQILAIEKVDLHAPPKMQNALTRNLDKYCEYHKDRGHTTDTCWTLKKEIDKAVRLGKLGHLVKVIRNNFPGGDALVINMVQIQGSDLCRNVRRRSNKQIGWKYQEITFPPILEQMATEEPIVVSARTGGFMVKRIHVDCGSATEIMYEQFFRQMGFTTCGQLRPTTVPLVGFAGEVVRPIGEITLPMVIGNGLQMRQLEVTFLVVSASSVHNVILGRPMLRRLGAVISVMHGMMRFPTPGGVATLSADPGIQVCNVDIHTCLDRVDKEEIVKEKWAINLKFPDQKLQIGTELSGNARERLYALLKKNVDVFAWEPSDMTGVPRTISEHMLALYPGSKPVQQRQRGMDTERANAVNEEVAKLVEAGILREVQYTDWVSNPVLVKKPDGSWRMCIDFKDVNNACPKDCYPLPEIDLKVDSVVGFQWKCFLDAYKGYHQIQMAKEDEDKTAFITRKEAEDAFKQLKEFLVTLPTLTAPVVGEILQMYLAVSEGAVSSVLVAERGQKQMPIYYVSKVLKDYEMRYSPMEKLVYALVLSARRLRRYFQAHTVEILTTSSINQVLRRHEVSVKMVKWAVELGQYDIQFKPRTAIKGQVVADFLAEMPVGNNKACTAKTNSNIFENASRQVWSLFTDGSSGENGAGAGLLLISPERDELTYALKFDFNVSNNEEEYEALLAG</sequence>
<dbReference type="InterPro" id="IPR036397">
    <property type="entry name" value="RNaseH_sf"/>
</dbReference>
<evidence type="ECO:0000313" key="2">
    <source>
        <dbReference type="EMBL" id="KAK9079977.1"/>
    </source>
</evidence>
<dbReference type="SUPFAM" id="SSF50630">
    <property type="entry name" value="Acid proteases"/>
    <property type="match status" value="1"/>
</dbReference>
<feature type="domain" description="Reverse transcriptase/retrotransposon-derived protein RNase H-like" evidence="1">
    <location>
        <begin position="608"/>
        <end position="704"/>
    </location>
</feature>
<keyword evidence="3" id="KW-1185">Reference proteome</keyword>
<dbReference type="CDD" id="cd01647">
    <property type="entry name" value="RT_LTR"/>
    <property type="match status" value="1"/>
</dbReference>
<evidence type="ECO:0000313" key="3">
    <source>
        <dbReference type="Proteomes" id="UP001408789"/>
    </source>
</evidence>
<dbReference type="InterPro" id="IPR021109">
    <property type="entry name" value="Peptidase_aspartic_dom_sf"/>
</dbReference>
<dbReference type="AlphaFoldDB" id="A0AAP0HCU7"/>
<dbReference type="InterPro" id="IPR043128">
    <property type="entry name" value="Rev_trsase/Diguanyl_cyclase"/>
</dbReference>
<gene>
    <name evidence="2" type="ORF">SSX86_001652</name>
</gene>
<protein>
    <recommendedName>
        <fullName evidence="1">Reverse transcriptase/retrotransposon-derived protein RNase H-like domain-containing protein</fullName>
    </recommendedName>
</protein>
<dbReference type="Gene3D" id="2.40.70.10">
    <property type="entry name" value="Acid Proteases"/>
    <property type="match status" value="1"/>
</dbReference>
<dbReference type="EMBL" id="JBCNJP010000003">
    <property type="protein sequence ID" value="KAK9079977.1"/>
    <property type="molecule type" value="Genomic_DNA"/>
</dbReference>
<dbReference type="Gene3D" id="3.10.10.10">
    <property type="entry name" value="HIV Type 1 Reverse Transcriptase, subunit A, domain 1"/>
    <property type="match status" value="1"/>
</dbReference>
<evidence type="ECO:0000259" key="1">
    <source>
        <dbReference type="Pfam" id="PF17919"/>
    </source>
</evidence>
<dbReference type="Gene3D" id="3.30.70.270">
    <property type="match status" value="1"/>
</dbReference>
<dbReference type="CDD" id="cd00303">
    <property type="entry name" value="retropepsin_like"/>
    <property type="match status" value="1"/>
</dbReference>
<comment type="caution">
    <text evidence="2">The sequence shown here is derived from an EMBL/GenBank/DDBJ whole genome shotgun (WGS) entry which is preliminary data.</text>
</comment>
<proteinExistence type="predicted"/>
<dbReference type="InterPro" id="IPR043502">
    <property type="entry name" value="DNA/RNA_pol_sf"/>
</dbReference>
<dbReference type="Gene3D" id="3.30.420.10">
    <property type="entry name" value="Ribonuclease H-like superfamily/Ribonuclease H"/>
    <property type="match status" value="1"/>
</dbReference>
<dbReference type="PANTHER" id="PTHR48475">
    <property type="entry name" value="RIBONUCLEASE H"/>
    <property type="match status" value="1"/>
</dbReference>
<dbReference type="SUPFAM" id="SSF56672">
    <property type="entry name" value="DNA/RNA polymerases"/>
    <property type="match status" value="1"/>
</dbReference>
<organism evidence="2 3">
    <name type="scientific">Deinandra increscens subsp. villosa</name>
    <dbReference type="NCBI Taxonomy" id="3103831"/>
    <lineage>
        <taxon>Eukaryota</taxon>
        <taxon>Viridiplantae</taxon>
        <taxon>Streptophyta</taxon>
        <taxon>Embryophyta</taxon>
        <taxon>Tracheophyta</taxon>
        <taxon>Spermatophyta</taxon>
        <taxon>Magnoliopsida</taxon>
        <taxon>eudicotyledons</taxon>
        <taxon>Gunneridae</taxon>
        <taxon>Pentapetalae</taxon>
        <taxon>asterids</taxon>
        <taxon>campanulids</taxon>
        <taxon>Asterales</taxon>
        <taxon>Asteraceae</taxon>
        <taxon>Asteroideae</taxon>
        <taxon>Heliantheae alliance</taxon>
        <taxon>Madieae</taxon>
        <taxon>Madiinae</taxon>
        <taxon>Deinandra</taxon>
    </lineage>
</organism>
<accession>A0AAP0HCU7</accession>
<name>A0AAP0HCU7_9ASTR</name>
<dbReference type="InterPro" id="IPR041577">
    <property type="entry name" value="RT_RNaseH_2"/>
</dbReference>
<dbReference type="Proteomes" id="UP001408789">
    <property type="component" value="Unassembled WGS sequence"/>
</dbReference>
<dbReference type="Pfam" id="PF17919">
    <property type="entry name" value="RT_RNaseH_2"/>
    <property type="match status" value="1"/>
</dbReference>
<dbReference type="PANTHER" id="PTHR48475:SF2">
    <property type="entry name" value="RIBONUCLEASE H"/>
    <property type="match status" value="1"/>
</dbReference>